<sequence>MRQRPEHTAVRPHRGGAVRGCSSGADVSHRVPHRNSWKRHGDLRGESLQTDAKRDECFPGLLEHCGSLSDLVLCSNHDLGVSRWPVPQRDRPLQLQPQVLLNRRLRCPQVLVHVIRPPPPLFA</sequence>
<accession>A0A3P8ISV0</accession>
<evidence type="ECO:0000256" key="1">
    <source>
        <dbReference type="SAM" id="MobiDB-lite"/>
    </source>
</evidence>
<reference evidence="2" key="1">
    <citation type="submission" date="2018-11" db="EMBL/GenBank/DDBJ databases">
        <authorList>
            <consortium name="Pathogen Informatics"/>
        </authorList>
    </citation>
    <scope>NUCLEOTIDE SEQUENCE [LARGE SCALE GENOMIC DNA]</scope>
</reference>
<name>A0A3P8ISV0_HELPZ</name>
<gene>
    <name evidence="2" type="ORF">HPBE_LOCUS26903</name>
</gene>
<dbReference type="EMBL" id="UZAH01041226">
    <property type="protein sequence ID" value="VDP59929.1"/>
    <property type="molecule type" value="Genomic_DNA"/>
</dbReference>
<evidence type="ECO:0000313" key="2">
    <source>
        <dbReference type="EMBL" id="VDP59929.1"/>
    </source>
</evidence>
<organism evidence="2">
    <name type="scientific">Heligmosomoides polygyrus</name>
    <name type="common">Parasitic roundworm</name>
    <dbReference type="NCBI Taxonomy" id="6339"/>
    <lineage>
        <taxon>Eukaryota</taxon>
        <taxon>Metazoa</taxon>
        <taxon>Ecdysozoa</taxon>
        <taxon>Nematoda</taxon>
        <taxon>Chromadorea</taxon>
        <taxon>Rhabditida</taxon>
        <taxon>Rhabditina</taxon>
        <taxon>Rhabditomorpha</taxon>
        <taxon>Strongyloidea</taxon>
        <taxon>Heligmosomidae</taxon>
        <taxon>Heligmosomoides</taxon>
    </lineage>
</organism>
<protein>
    <submittedName>
        <fullName evidence="2">Uncharacterized protein</fullName>
    </submittedName>
</protein>
<feature type="region of interest" description="Disordered" evidence="1">
    <location>
        <begin position="1"/>
        <end position="45"/>
    </location>
</feature>
<proteinExistence type="predicted"/>
<dbReference type="AlphaFoldDB" id="A0A3P8ISV0"/>